<dbReference type="Proteomes" id="UP000054560">
    <property type="component" value="Unassembled WGS sequence"/>
</dbReference>
<dbReference type="STRING" id="667725.A0A0L0FVD1"/>
<accession>A0A0L0FVD1</accession>
<evidence type="ECO:0000313" key="2">
    <source>
        <dbReference type="Proteomes" id="UP000054560"/>
    </source>
</evidence>
<protein>
    <recommendedName>
        <fullName evidence="3">Right handed beta helix domain-containing protein</fullName>
    </recommendedName>
</protein>
<name>A0A0L0FVD1_9EUKA</name>
<proteinExistence type="predicted"/>
<sequence length="380" mass="40563">MGGVINNRCYGKFKDAVKAARNEDTVHFGGDVIVKEPVYFGSNVKFQGEMCAGNRASLIAKFDSKKQAMLQATKSGQIVEFRDLDFTSQGINKAAAFHAGGEESDAGTQTIDAKFYNVHIHDMQSEALGVGIRVGNVLNLLIDADCKFQNLVQSSSEPDRFAGGSAVAVIYLPESSKMSISGMFIDNKSFYPGLGSNHAGGGAIYLDYLAGTVNIDAEFTGNESNEGGALKIQGVLGSTKISGLFKGNKGVDSGNGSRGGAIRVNKIFGTGVLEMDAHCMKNTTPGRGGVIASNVHNTGGKMTIKGLFQDNAAGTDGGVWSMWSTGTEFTAETIFEANSIINDNLAINDMRSSLYDVRDSMRHTRMSDRNWKIDQTVIVL</sequence>
<dbReference type="EMBL" id="KQ242134">
    <property type="protein sequence ID" value="KNC80574.1"/>
    <property type="molecule type" value="Genomic_DNA"/>
</dbReference>
<reference evidence="1 2" key="1">
    <citation type="submission" date="2011-02" db="EMBL/GenBank/DDBJ databases">
        <title>The Genome Sequence of Sphaeroforma arctica JP610.</title>
        <authorList>
            <consortium name="The Broad Institute Genome Sequencing Platform"/>
            <person name="Russ C."/>
            <person name="Cuomo C."/>
            <person name="Young S.K."/>
            <person name="Zeng Q."/>
            <person name="Gargeya S."/>
            <person name="Alvarado L."/>
            <person name="Berlin A."/>
            <person name="Chapman S.B."/>
            <person name="Chen Z."/>
            <person name="Freedman E."/>
            <person name="Gellesch M."/>
            <person name="Goldberg J."/>
            <person name="Griggs A."/>
            <person name="Gujja S."/>
            <person name="Heilman E."/>
            <person name="Heiman D."/>
            <person name="Howarth C."/>
            <person name="Mehta T."/>
            <person name="Neiman D."/>
            <person name="Pearson M."/>
            <person name="Roberts A."/>
            <person name="Saif S."/>
            <person name="Shea T."/>
            <person name="Shenoy N."/>
            <person name="Sisk P."/>
            <person name="Stolte C."/>
            <person name="Sykes S."/>
            <person name="White J."/>
            <person name="Yandava C."/>
            <person name="Burger G."/>
            <person name="Gray M.W."/>
            <person name="Holland P.W.H."/>
            <person name="King N."/>
            <person name="Lang F.B.F."/>
            <person name="Roger A.J."/>
            <person name="Ruiz-Trillo I."/>
            <person name="Haas B."/>
            <person name="Nusbaum C."/>
            <person name="Birren B."/>
        </authorList>
    </citation>
    <scope>NUCLEOTIDE SEQUENCE [LARGE SCALE GENOMIC DNA]</scope>
    <source>
        <strain evidence="1 2">JP610</strain>
    </source>
</reference>
<evidence type="ECO:0008006" key="3">
    <source>
        <dbReference type="Google" id="ProtNLM"/>
    </source>
</evidence>
<evidence type="ECO:0000313" key="1">
    <source>
        <dbReference type="EMBL" id="KNC80574.1"/>
    </source>
</evidence>
<gene>
    <name evidence="1" type="ORF">SARC_07073</name>
</gene>
<organism evidence="1 2">
    <name type="scientific">Sphaeroforma arctica JP610</name>
    <dbReference type="NCBI Taxonomy" id="667725"/>
    <lineage>
        <taxon>Eukaryota</taxon>
        <taxon>Ichthyosporea</taxon>
        <taxon>Ichthyophonida</taxon>
        <taxon>Sphaeroforma</taxon>
    </lineage>
</organism>
<dbReference type="RefSeq" id="XP_014154476.1">
    <property type="nucleotide sequence ID" value="XM_014299001.1"/>
</dbReference>
<keyword evidence="2" id="KW-1185">Reference proteome</keyword>
<dbReference type="GeneID" id="25907577"/>
<dbReference type="AlphaFoldDB" id="A0A0L0FVD1"/>